<proteinExistence type="predicted"/>
<dbReference type="EMBL" id="BMAW01059762">
    <property type="protein sequence ID" value="GFT22636.1"/>
    <property type="molecule type" value="Genomic_DNA"/>
</dbReference>
<sequence>MTYQKYIVHNTTMVRVLHICFTKTNYAWKHWFVWLAAVAEGYSKGRRANRALDRLPRGKTGGAKKEICSLTFPVFERGRTVNNSTIQTISTIIQTLNFFSI</sequence>
<name>A0A8X6TIZ0_NEPPI</name>
<keyword evidence="2" id="KW-1185">Reference proteome</keyword>
<evidence type="ECO:0000313" key="2">
    <source>
        <dbReference type="Proteomes" id="UP000887013"/>
    </source>
</evidence>
<dbReference type="Proteomes" id="UP000887013">
    <property type="component" value="Unassembled WGS sequence"/>
</dbReference>
<protein>
    <submittedName>
        <fullName evidence="1">Uncharacterized protein</fullName>
    </submittedName>
</protein>
<organism evidence="1 2">
    <name type="scientific">Nephila pilipes</name>
    <name type="common">Giant wood spider</name>
    <name type="synonym">Nephila maculata</name>
    <dbReference type="NCBI Taxonomy" id="299642"/>
    <lineage>
        <taxon>Eukaryota</taxon>
        <taxon>Metazoa</taxon>
        <taxon>Ecdysozoa</taxon>
        <taxon>Arthropoda</taxon>
        <taxon>Chelicerata</taxon>
        <taxon>Arachnida</taxon>
        <taxon>Araneae</taxon>
        <taxon>Araneomorphae</taxon>
        <taxon>Entelegynae</taxon>
        <taxon>Araneoidea</taxon>
        <taxon>Nephilidae</taxon>
        <taxon>Nephila</taxon>
    </lineage>
</organism>
<dbReference type="AlphaFoldDB" id="A0A8X6TIZ0"/>
<accession>A0A8X6TIZ0</accession>
<comment type="caution">
    <text evidence="1">The sequence shown here is derived from an EMBL/GenBank/DDBJ whole genome shotgun (WGS) entry which is preliminary data.</text>
</comment>
<gene>
    <name evidence="1" type="ORF">NPIL_286061</name>
</gene>
<reference evidence="1" key="1">
    <citation type="submission" date="2020-08" db="EMBL/GenBank/DDBJ databases">
        <title>Multicomponent nature underlies the extraordinary mechanical properties of spider dragline silk.</title>
        <authorList>
            <person name="Kono N."/>
            <person name="Nakamura H."/>
            <person name="Mori M."/>
            <person name="Yoshida Y."/>
            <person name="Ohtoshi R."/>
            <person name="Malay A.D."/>
            <person name="Moran D.A.P."/>
            <person name="Tomita M."/>
            <person name="Numata K."/>
            <person name="Arakawa K."/>
        </authorList>
    </citation>
    <scope>NUCLEOTIDE SEQUENCE</scope>
</reference>
<evidence type="ECO:0000313" key="1">
    <source>
        <dbReference type="EMBL" id="GFT22636.1"/>
    </source>
</evidence>